<evidence type="ECO:0000256" key="4">
    <source>
        <dbReference type="SAM" id="MobiDB-lite"/>
    </source>
</evidence>
<evidence type="ECO:0000256" key="3">
    <source>
        <dbReference type="RuleBase" id="RU003847"/>
    </source>
</evidence>
<dbReference type="PROSITE" id="PS51831">
    <property type="entry name" value="HD"/>
    <property type="match status" value="1"/>
</dbReference>
<dbReference type="InterPro" id="IPR012676">
    <property type="entry name" value="TGS-like"/>
</dbReference>
<dbReference type="SUPFAM" id="SSF55021">
    <property type="entry name" value="ACT-like"/>
    <property type="match status" value="1"/>
</dbReference>
<evidence type="ECO:0000256" key="2">
    <source>
        <dbReference type="ARBA" id="ARBA00048244"/>
    </source>
</evidence>
<dbReference type="InterPro" id="IPR004095">
    <property type="entry name" value="TGS"/>
</dbReference>
<dbReference type="InterPro" id="IPR002912">
    <property type="entry name" value="ACT_dom"/>
</dbReference>
<dbReference type="GO" id="GO:0015969">
    <property type="term" value="P:guanosine tetraphosphate metabolic process"/>
    <property type="evidence" value="ECO:0007669"/>
    <property type="project" value="InterPro"/>
</dbReference>
<dbReference type="InterPro" id="IPR006674">
    <property type="entry name" value="HD_domain"/>
</dbReference>
<dbReference type="EMBL" id="JAKGSG010000035">
    <property type="protein sequence ID" value="MCF4121861.1"/>
    <property type="molecule type" value="Genomic_DNA"/>
</dbReference>
<evidence type="ECO:0000259" key="7">
    <source>
        <dbReference type="PROSITE" id="PS51880"/>
    </source>
</evidence>
<dbReference type="PROSITE" id="PS51671">
    <property type="entry name" value="ACT"/>
    <property type="match status" value="1"/>
</dbReference>
<reference evidence="8" key="1">
    <citation type="submission" date="2022-01" db="EMBL/GenBank/DDBJ databases">
        <title>Antribacter sp. nov., isolated from Guizhou of China.</title>
        <authorList>
            <person name="Chengliang C."/>
            <person name="Ya Z."/>
        </authorList>
    </citation>
    <scope>NUCLEOTIDE SEQUENCE</scope>
    <source>
        <strain evidence="8">KLBMP 9083</strain>
    </source>
</reference>
<dbReference type="CDD" id="cd04876">
    <property type="entry name" value="ACT_RelA-SpoT"/>
    <property type="match status" value="1"/>
</dbReference>
<feature type="domain" description="TGS" evidence="7">
    <location>
        <begin position="439"/>
        <end position="500"/>
    </location>
</feature>
<comment type="similarity">
    <text evidence="3">Belongs to the relA/spoT family.</text>
</comment>
<proteinExistence type="inferred from homology"/>
<dbReference type="SUPFAM" id="SSF109604">
    <property type="entry name" value="HD-domain/PDEase-like"/>
    <property type="match status" value="1"/>
</dbReference>
<evidence type="ECO:0000313" key="9">
    <source>
        <dbReference type="Proteomes" id="UP001165405"/>
    </source>
</evidence>
<dbReference type="Pfam" id="PF19296">
    <property type="entry name" value="RelA_AH_RIS"/>
    <property type="match status" value="1"/>
</dbReference>
<dbReference type="Gene3D" id="3.30.70.260">
    <property type="match status" value="1"/>
</dbReference>
<feature type="region of interest" description="Disordered" evidence="4">
    <location>
        <begin position="1"/>
        <end position="37"/>
    </location>
</feature>
<dbReference type="Pfam" id="PF02824">
    <property type="entry name" value="TGS"/>
    <property type="match status" value="1"/>
</dbReference>
<comment type="function">
    <text evidence="3">In eubacteria ppGpp (guanosine 3'-diphosphate 5'-diphosphate) is a mediator of the stringent response that coordinates a variety of cellular activities in response to changes in nutritional abundance.</text>
</comment>
<gene>
    <name evidence="8" type="ORF">L1785_12795</name>
</gene>
<dbReference type="FunFam" id="3.10.20.30:FF:000002">
    <property type="entry name" value="GTP pyrophosphokinase (RelA/SpoT)"/>
    <property type="match status" value="1"/>
</dbReference>
<evidence type="ECO:0000313" key="8">
    <source>
        <dbReference type="EMBL" id="MCF4121861.1"/>
    </source>
</evidence>
<dbReference type="Pfam" id="PF13328">
    <property type="entry name" value="HD_4"/>
    <property type="match status" value="1"/>
</dbReference>
<dbReference type="SUPFAM" id="SSF81301">
    <property type="entry name" value="Nucleotidyltransferase"/>
    <property type="match status" value="1"/>
</dbReference>
<dbReference type="InterPro" id="IPR045600">
    <property type="entry name" value="RelA/SpoT_AH_RIS"/>
</dbReference>
<dbReference type="SUPFAM" id="SSF81271">
    <property type="entry name" value="TGS-like"/>
    <property type="match status" value="1"/>
</dbReference>
<dbReference type="InterPro" id="IPR033655">
    <property type="entry name" value="TGS_RelA/SpoT"/>
</dbReference>
<dbReference type="InterPro" id="IPR012675">
    <property type="entry name" value="Beta-grasp_dom_sf"/>
</dbReference>
<dbReference type="SMART" id="SM00954">
    <property type="entry name" value="RelA_SpoT"/>
    <property type="match status" value="1"/>
</dbReference>
<dbReference type="FunFam" id="3.30.460.10:FF:000001">
    <property type="entry name" value="GTP pyrophosphokinase RelA"/>
    <property type="match status" value="1"/>
</dbReference>
<feature type="domain" description="HD" evidence="6">
    <location>
        <begin position="97"/>
        <end position="194"/>
    </location>
</feature>
<dbReference type="Pfam" id="PF13291">
    <property type="entry name" value="ACT_4"/>
    <property type="match status" value="1"/>
</dbReference>
<evidence type="ECO:0000256" key="1">
    <source>
        <dbReference type="ARBA" id="ARBA00004976"/>
    </source>
</evidence>
<evidence type="ECO:0000259" key="6">
    <source>
        <dbReference type="PROSITE" id="PS51831"/>
    </source>
</evidence>
<dbReference type="InterPro" id="IPR045865">
    <property type="entry name" value="ACT-like_dom_sf"/>
</dbReference>
<dbReference type="CDD" id="cd05399">
    <property type="entry name" value="NT_Rel-Spo_like"/>
    <property type="match status" value="1"/>
</dbReference>
<feature type="domain" description="ACT" evidence="5">
    <location>
        <begin position="707"/>
        <end position="781"/>
    </location>
</feature>
<dbReference type="InterPro" id="IPR007685">
    <property type="entry name" value="RelA_SpoT"/>
</dbReference>
<dbReference type="PANTHER" id="PTHR21262">
    <property type="entry name" value="GUANOSINE-3',5'-BIS DIPHOSPHATE 3'-PYROPHOSPHOHYDROLASE"/>
    <property type="match status" value="1"/>
</dbReference>
<dbReference type="Proteomes" id="UP001165405">
    <property type="component" value="Unassembled WGS sequence"/>
</dbReference>
<dbReference type="NCBIfam" id="TIGR00691">
    <property type="entry name" value="spoT_relA"/>
    <property type="match status" value="1"/>
</dbReference>
<dbReference type="InterPro" id="IPR043519">
    <property type="entry name" value="NT_sf"/>
</dbReference>
<name>A0AA41U7R0_9MICO</name>
<dbReference type="FunFam" id="1.10.3210.10:FF:000001">
    <property type="entry name" value="GTP pyrophosphokinase RelA"/>
    <property type="match status" value="1"/>
</dbReference>
<keyword evidence="9" id="KW-1185">Reference proteome</keyword>
<comment type="pathway">
    <text evidence="1">Purine metabolism; ppGpp biosynthesis; ppGpp from GTP: step 1/2.</text>
</comment>
<dbReference type="AlphaFoldDB" id="A0AA41U7R0"/>
<dbReference type="RefSeq" id="WP_236089662.1">
    <property type="nucleotide sequence ID" value="NZ_JAKGSG010000035.1"/>
</dbReference>
<dbReference type="Gene3D" id="1.10.3210.10">
    <property type="entry name" value="Hypothetical protein af1432"/>
    <property type="match status" value="1"/>
</dbReference>
<dbReference type="SMART" id="SM00471">
    <property type="entry name" value="HDc"/>
    <property type="match status" value="1"/>
</dbReference>
<feature type="compositionally biased region" description="Polar residues" evidence="4">
    <location>
        <begin position="1"/>
        <end position="17"/>
    </location>
</feature>
<dbReference type="GO" id="GO:0008728">
    <property type="term" value="F:GTP diphosphokinase activity"/>
    <property type="evidence" value="ECO:0007669"/>
    <property type="project" value="UniProtKB-EC"/>
</dbReference>
<dbReference type="Gene3D" id="3.30.460.10">
    <property type="entry name" value="Beta Polymerase, domain 2"/>
    <property type="match status" value="1"/>
</dbReference>
<dbReference type="Pfam" id="PF04607">
    <property type="entry name" value="RelA_SpoT"/>
    <property type="match status" value="1"/>
</dbReference>
<dbReference type="InterPro" id="IPR004811">
    <property type="entry name" value="RelA/Spo_fam"/>
</dbReference>
<sequence length="792" mass="87563">MSEPSTVSHAPATPQTKPETRSAPQGPPTPGTGVRVRNRLVRLGVRGGGTGATAAIEPLLQAVRSNHPKADVTLIERAYVTAERAHRGQMRKSGDPYITHPVAVSTILAELGFEGTTIAAALLHDTVEDTEYSLEQLRTDYGDEVALLVDGVTKLDKVKYGDTAQAETVRKMVVAMARDIRVLVIKLADRLHNARTWKYVPSKSAERKARETIEIYAPLAHRLGMNTIKWELEDLSFQALYPKVYDEIVHLVAERAPARNEYLDVVRGQIESDLRSAKIKATVTGRPKHYYSIYQKMIVRGHDFAEIYDLVGTRVLVDSVRDCYAALGAMHARWNPVPGRFKDYIAMPKFNMYQSLHTTVIGPGGKPVEIQIRTHDMHRRAEYGVAAHWKYKEGTRGALAKDDPRSQDMQWLRQLVDWQRETADPTEFLDSLRFEIGGDEVYVFTPKGEVIALPAGATPVDFAYAVHTEVGHRTMGARVNGRLVPLDSLLENGDVIDILTSKSETAGPSRDWMAFVKSPRARNKIRQWFTKERREEAVESGKDAIAKAMRKQHLPIQRLMSHETLLGLADELRYPDVSALYAAVGEGHVSAASVVEKLVKALGGADGAEEDMAEVARPNFGTTATRRVRAGDPGVALKGSDGNDVWVKLAKCCTPVPGDDIVGFVTRGQGVSVHRADCVNLEGLRKQPERLVDVEWTTGANTMFLVQIQVEALDRARLLSDVTRVLSDNHVNILSAFVSTSTDRLAISRFVFEMAEPAHLAQVLSAVRKVDGVFDVHRITGTKAAERPQLPV</sequence>
<dbReference type="Gene3D" id="3.10.20.30">
    <property type="match status" value="1"/>
</dbReference>
<dbReference type="GO" id="GO:0005886">
    <property type="term" value="C:plasma membrane"/>
    <property type="evidence" value="ECO:0007669"/>
    <property type="project" value="TreeGrafter"/>
</dbReference>
<accession>A0AA41U7R0</accession>
<dbReference type="CDD" id="cd01668">
    <property type="entry name" value="TGS_RSH"/>
    <property type="match status" value="1"/>
</dbReference>
<organism evidence="8 9">
    <name type="scientific">Antribacter soli</name>
    <dbReference type="NCBI Taxonomy" id="2910976"/>
    <lineage>
        <taxon>Bacteria</taxon>
        <taxon>Bacillati</taxon>
        <taxon>Actinomycetota</taxon>
        <taxon>Actinomycetes</taxon>
        <taxon>Micrococcales</taxon>
        <taxon>Promicromonosporaceae</taxon>
        <taxon>Antribacter</taxon>
    </lineage>
</organism>
<dbReference type="InterPro" id="IPR003607">
    <property type="entry name" value="HD/PDEase_dom"/>
</dbReference>
<comment type="caution">
    <text evidence="8">The sequence shown here is derived from an EMBL/GenBank/DDBJ whole genome shotgun (WGS) entry which is preliminary data.</text>
</comment>
<evidence type="ECO:0000259" key="5">
    <source>
        <dbReference type="PROSITE" id="PS51671"/>
    </source>
</evidence>
<dbReference type="PANTHER" id="PTHR21262:SF31">
    <property type="entry name" value="GTP PYROPHOSPHOKINASE"/>
    <property type="match status" value="1"/>
</dbReference>
<dbReference type="CDD" id="cd00077">
    <property type="entry name" value="HDc"/>
    <property type="match status" value="1"/>
</dbReference>
<protein>
    <submittedName>
        <fullName evidence="8">Bifunctional (P)ppGpp synthetase/guanosine-3',5'-bis(Diphosphate) 3'-pyrophosphohydrolase</fullName>
    </submittedName>
</protein>
<comment type="catalytic activity">
    <reaction evidence="2">
        <text>GTP + ATP = guanosine 3'-diphosphate 5'-triphosphate + AMP</text>
        <dbReference type="Rhea" id="RHEA:22088"/>
        <dbReference type="ChEBI" id="CHEBI:30616"/>
        <dbReference type="ChEBI" id="CHEBI:37565"/>
        <dbReference type="ChEBI" id="CHEBI:142410"/>
        <dbReference type="ChEBI" id="CHEBI:456215"/>
        <dbReference type="EC" id="2.7.6.5"/>
    </reaction>
</comment>
<dbReference type="PROSITE" id="PS51880">
    <property type="entry name" value="TGS"/>
    <property type="match status" value="1"/>
</dbReference>